<accession>A0A916UBR3</accession>
<reference evidence="1" key="1">
    <citation type="journal article" date="2014" name="Int. J. Syst. Evol. Microbiol.">
        <title>Complete genome sequence of Corynebacterium casei LMG S-19264T (=DSM 44701T), isolated from a smear-ripened cheese.</title>
        <authorList>
            <consortium name="US DOE Joint Genome Institute (JGI-PGF)"/>
            <person name="Walter F."/>
            <person name="Albersmeier A."/>
            <person name="Kalinowski J."/>
            <person name="Ruckert C."/>
        </authorList>
    </citation>
    <scope>NUCLEOTIDE SEQUENCE</scope>
    <source>
        <strain evidence="1">CGMCC 1.10998</strain>
    </source>
</reference>
<name>A0A916UBR3_9BURK</name>
<sequence>MTYAQVVNFLNKPPSLAGRVVRAYVAQYSFVALLLDTDEVIAFATSEVCVGKWFEVFPISLYQLPPDYEFEWIELDEPLAVASTVQIWREEWQEAVENHGQLLGSGPNSLQCSAALGEAPKTAGMVVKVNAGMQWIGPDGRSLLICSSEASPFKINSATDIQGIQEIMKHHTFQ</sequence>
<reference evidence="1" key="2">
    <citation type="submission" date="2020-09" db="EMBL/GenBank/DDBJ databases">
        <authorList>
            <person name="Sun Q."/>
            <person name="Zhou Y."/>
        </authorList>
    </citation>
    <scope>NUCLEOTIDE SEQUENCE</scope>
    <source>
        <strain evidence="1">CGMCC 1.10998</strain>
    </source>
</reference>
<evidence type="ECO:0000313" key="1">
    <source>
        <dbReference type="EMBL" id="GGC65197.1"/>
    </source>
</evidence>
<keyword evidence="2" id="KW-1185">Reference proteome</keyword>
<comment type="caution">
    <text evidence="1">The sequence shown here is derived from an EMBL/GenBank/DDBJ whole genome shotgun (WGS) entry which is preliminary data.</text>
</comment>
<organism evidence="1 2">
    <name type="scientific">Undibacterium terreum</name>
    <dbReference type="NCBI Taxonomy" id="1224302"/>
    <lineage>
        <taxon>Bacteria</taxon>
        <taxon>Pseudomonadati</taxon>
        <taxon>Pseudomonadota</taxon>
        <taxon>Betaproteobacteria</taxon>
        <taxon>Burkholderiales</taxon>
        <taxon>Oxalobacteraceae</taxon>
        <taxon>Undibacterium</taxon>
    </lineage>
</organism>
<proteinExistence type="predicted"/>
<dbReference type="Proteomes" id="UP000637423">
    <property type="component" value="Unassembled WGS sequence"/>
</dbReference>
<dbReference type="AlphaFoldDB" id="A0A916UBR3"/>
<evidence type="ECO:0000313" key="2">
    <source>
        <dbReference type="Proteomes" id="UP000637423"/>
    </source>
</evidence>
<gene>
    <name evidence="1" type="ORF">GCM10011396_10250</name>
</gene>
<dbReference type="RefSeq" id="WP_188564864.1">
    <property type="nucleotide sequence ID" value="NZ_BMED01000001.1"/>
</dbReference>
<dbReference type="EMBL" id="BMED01000001">
    <property type="protein sequence ID" value="GGC65197.1"/>
    <property type="molecule type" value="Genomic_DNA"/>
</dbReference>
<protein>
    <submittedName>
        <fullName evidence="1">Uncharacterized protein</fullName>
    </submittedName>
</protein>